<dbReference type="InterPro" id="IPR001258">
    <property type="entry name" value="NHL_repeat"/>
</dbReference>
<dbReference type="SUPFAM" id="SSF46626">
    <property type="entry name" value="Cytochrome c"/>
    <property type="match status" value="1"/>
</dbReference>
<dbReference type="PANTHER" id="PTHR10680">
    <property type="entry name" value="PEPTIDYL-GLYCINE ALPHA-AMIDATING MONOOXYGENASE"/>
    <property type="match status" value="1"/>
</dbReference>
<evidence type="ECO:0000256" key="6">
    <source>
        <dbReference type="ARBA" id="ARBA00023180"/>
    </source>
</evidence>
<dbReference type="Proteomes" id="UP000622580">
    <property type="component" value="Unassembled WGS sequence"/>
</dbReference>
<evidence type="ECO:0000256" key="3">
    <source>
        <dbReference type="ARBA" id="ARBA00022729"/>
    </source>
</evidence>
<evidence type="ECO:0000256" key="9">
    <source>
        <dbReference type="SAM" id="SignalP"/>
    </source>
</evidence>
<keyword evidence="12" id="KW-1185">Reference proteome</keyword>
<feature type="chain" id="PRO_5037784110" evidence="9">
    <location>
        <begin position="26"/>
        <end position="479"/>
    </location>
</feature>
<evidence type="ECO:0000256" key="8">
    <source>
        <dbReference type="PROSITE-ProRule" id="PRU00504"/>
    </source>
</evidence>
<keyword evidence="1 7" id="KW-0349">Heme</keyword>
<dbReference type="GO" id="GO:0020037">
    <property type="term" value="F:heme binding"/>
    <property type="evidence" value="ECO:0007669"/>
    <property type="project" value="InterPro"/>
</dbReference>
<gene>
    <name evidence="11" type="ORF">JKL49_04645</name>
</gene>
<name>A0A941CZV6_9CAUL</name>
<dbReference type="GO" id="GO:0009055">
    <property type="term" value="F:electron transfer activity"/>
    <property type="evidence" value="ECO:0007669"/>
    <property type="project" value="InterPro"/>
</dbReference>
<dbReference type="CDD" id="cd14958">
    <property type="entry name" value="NHL_PAL_like"/>
    <property type="match status" value="1"/>
</dbReference>
<keyword evidence="5 7" id="KW-0408">Iron</keyword>
<dbReference type="GO" id="GO:0046872">
    <property type="term" value="F:metal ion binding"/>
    <property type="evidence" value="ECO:0007669"/>
    <property type="project" value="UniProtKB-KW"/>
</dbReference>
<keyword evidence="4" id="KW-0677">Repeat</keyword>
<proteinExistence type="predicted"/>
<evidence type="ECO:0000256" key="2">
    <source>
        <dbReference type="ARBA" id="ARBA00022723"/>
    </source>
</evidence>
<dbReference type="SUPFAM" id="SSF63829">
    <property type="entry name" value="Calcium-dependent phosphotriesterase"/>
    <property type="match status" value="1"/>
</dbReference>
<evidence type="ECO:0000313" key="12">
    <source>
        <dbReference type="Proteomes" id="UP000622580"/>
    </source>
</evidence>
<feature type="signal peptide" evidence="9">
    <location>
        <begin position="1"/>
        <end position="25"/>
    </location>
</feature>
<dbReference type="PANTHER" id="PTHR10680:SF14">
    <property type="entry name" value="PEPTIDYL-GLYCINE ALPHA-AMIDATING MONOOXYGENASE"/>
    <property type="match status" value="1"/>
</dbReference>
<dbReference type="PROSITE" id="PS51007">
    <property type="entry name" value="CYTC"/>
    <property type="match status" value="1"/>
</dbReference>
<accession>A0A941CZV6</accession>
<evidence type="ECO:0000256" key="1">
    <source>
        <dbReference type="ARBA" id="ARBA00022617"/>
    </source>
</evidence>
<evidence type="ECO:0000256" key="7">
    <source>
        <dbReference type="PROSITE-ProRule" id="PRU00433"/>
    </source>
</evidence>
<evidence type="ECO:0000256" key="4">
    <source>
        <dbReference type="ARBA" id="ARBA00022737"/>
    </source>
</evidence>
<dbReference type="InterPro" id="IPR009056">
    <property type="entry name" value="Cyt_c-like_dom"/>
</dbReference>
<dbReference type="PROSITE" id="PS51125">
    <property type="entry name" value="NHL"/>
    <property type="match status" value="1"/>
</dbReference>
<dbReference type="InterPro" id="IPR011042">
    <property type="entry name" value="6-blade_b-propeller_TolB-like"/>
</dbReference>
<comment type="caution">
    <text evidence="11">The sequence shown here is derived from an EMBL/GenBank/DDBJ whole genome shotgun (WGS) entry which is preliminary data.</text>
</comment>
<reference evidence="11" key="1">
    <citation type="submission" date="2021-04" db="EMBL/GenBank/DDBJ databases">
        <title>Draft genome assembly of strain Phenylobacterium sp. 20VBR1 using MiniION and Illumina platforms.</title>
        <authorList>
            <person name="Thomas F.A."/>
            <person name="Krishnan K.P."/>
            <person name="Sinha R.K."/>
        </authorList>
    </citation>
    <scope>NUCLEOTIDE SEQUENCE</scope>
    <source>
        <strain evidence="11">20VBR1</strain>
    </source>
</reference>
<sequence>MRKSLVFAGVLAAGGLAMIAGKPMAQDATRSVWDGVYTEAQAQRGQAAYAQSCGLCHGVGLTGLGEAKPLTGPEFLSNWNGLTMADLFDRTRTTMPLNKPRSLTKEQYADVLAYLLKFDGFPAGQSELPARSEMLAGVTIDAFKPSAALSVTGASADAAAIVADPNGAPNAYAADPGFFKLPAGRTMGSTSAVATDSRGHIWIAERCGANNCAGSKLDPILEFDANGGFIKAFGAGMLLFPHGLFVDAKDHIWLTDGHSDGTKGAQVFEFDTTGKLLRTLGKAGVSAEGPDTFTEPNAVLVTKDGTIFVADGHTPNKGAARIVKFDKSGKFLKQWGGHGAGPGQLEVPHTLAMDSKGRLFVGDRWNNRIQVFDQEGKLLATWDQFGRPSGMFIDRSDVLYVADSESRNPEGYGHHPGWARGIRIGSAKTGAVTAFIRDTEPNPDKAATSGAEGVWADRHGVIYGAQVQQKTVVRYTRAH</sequence>
<keyword evidence="6" id="KW-0325">Glycoprotein</keyword>
<dbReference type="GO" id="GO:0005576">
    <property type="term" value="C:extracellular region"/>
    <property type="evidence" value="ECO:0007669"/>
    <property type="project" value="TreeGrafter"/>
</dbReference>
<evidence type="ECO:0000313" key="11">
    <source>
        <dbReference type="EMBL" id="MBR7618669.1"/>
    </source>
</evidence>
<organism evidence="11 12">
    <name type="scientific">Phenylobacterium glaciei</name>
    <dbReference type="NCBI Taxonomy" id="2803784"/>
    <lineage>
        <taxon>Bacteria</taxon>
        <taxon>Pseudomonadati</taxon>
        <taxon>Pseudomonadota</taxon>
        <taxon>Alphaproteobacteria</taxon>
        <taxon>Caulobacterales</taxon>
        <taxon>Caulobacteraceae</taxon>
        <taxon>Phenylobacterium</taxon>
    </lineage>
</organism>
<feature type="domain" description="Cytochrome c" evidence="10">
    <location>
        <begin position="40"/>
        <end position="119"/>
    </location>
</feature>
<dbReference type="AlphaFoldDB" id="A0A941CZV6"/>
<evidence type="ECO:0000256" key="5">
    <source>
        <dbReference type="ARBA" id="ARBA00023004"/>
    </source>
</evidence>
<feature type="repeat" description="NHL" evidence="8">
    <location>
        <begin position="336"/>
        <end position="375"/>
    </location>
</feature>
<dbReference type="InterPro" id="IPR036909">
    <property type="entry name" value="Cyt_c-like_dom_sf"/>
</dbReference>
<dbReference type="Pfam" id="PF01436">
    <property type="entry name" value="NHL"/>
    <property type="match status" value="1"/>
</dbReference>
<evidence type="ECO:0000259" key="10">
    <source>
        <dbReference type="PROSITE" id="PS51007"/>
    </source>
</evidence>
<dbReference type="Gene3D" id="2.120.10.30">
    <property type="entry name" value="TolB, C-terminal domain"/>
    <property type="match status" value="1"/>
</dbReference>
<protein>
    <submittedName>
        <fullName evidence="11">C-type cytochrome</fullName>
    </submittedName>
</protein>
<dbReference type="Gene3D" id="1.10.760.10">
    <property type="entry name" value="Cytochrome c-like domain"/>
    <property type="match status" value="1"/>
</dbReference>
<keyword evidence="2 7" id="KW-0479">Metal-binding</keyword>
<dbReference type="RefSeq" id="WP_215338542.1">
    <property type="nucleotide sequence ID" value="NZ_JAGSGD010000001.1"/>
</dbReference>
<dbReference type="Pfam" id="PF13442">
    <property type="entry name" value="Cytochrome_CBB3"/>
    <property type="match status" value="1"/>
</dbReference>
<keyword evidence="3 9" id="KW-0732">Signal</keyword>
<dbReference type="EMBL" id="JAGSGD010000001">
    <property type="protein sequence ID" value="MBR7618669.1"/>
    <property type="molecule type" value="Genomic_DNA"/>
</dbReference>